<dbReference type="AlphaFoldDB" id="A0A9X8D718"/>
<protein>
    <submittedName>
        <fullName evidence="3">Tripartite tricarboxylate transporter substrate binding protein</fullName>
    </submittedName>
</protein>
<dbReference type="Gene3D" id="3.40.190.150">
    <property type="entry name" value="Bordetella uptake gene, domain 1"/>
    <property type="match status" value="1"/>
</dbReference>
<dbReference type="PROSITE" id="PS51318">
    <property type="entry name" value="TAT"/>
    <property type="match status" value="1"/>
</dbReference>
<dbReference type="Proteomes" id="UP000265619">
    <property type="component" value="Unassembled WGS sequence"/>
</dbReference>
<dbReference type="InterPro" id="IPR005064">
    <property type="entry name" value="BUG"/>
</dbReference>
<dbReference type="Pfam" id="PF03401">
    <property type="entry name" value="TctC"/>
    <property type="match status" value="1"/>
</dbReference>
<dbReference type="Gene3D" id="3.40.190.10">
    <property type="entry name" value="Periplasmic binding protein-like II"/>
    <property type="match status" value="1"/>
</dbReference>
<dbReference type="PANTHER" id="PTHR42928">
    <property type="entry name" value="TRICARBOXYLATE-BINDING PROTEIN"/>
    <property type="match status" value="1"/>
</dbReference>
<organism evidence="3 4">
    <name type="scientific">Acidovorax cavernicola</name>
    <dbReference type="NCBI Taxonomy" id="1675792"/>
    <lineage>
        <taxon>Bacteria</taxon>
        <taxon>Pseudomonadati</taxon>
        <taxon>Pseudomonadota</taxon>
        <taxon>Betaproteobacteria</taxon>
        <taxon>Burkholderiales</taxon>
        <taxon>Comamonadaceae</taxon>
        <taxon>Acidovorax</taxon>
    </lineage>
</organism>
<reference evidence="3 4" key="1">
    <citation type="submission" date="2018-09" db="EMBL/GenBank/DDBJ databases">
        <title>Acidovorax cavernicola nov. sp. isolated from Gruta de las Maravillas (Aracena, Spain).</title>
        <authorList>
            <person name="Jurado V."/>
            <person name="Gutierrez-Patricio S."/>
            <person name="Gonzalez-Pimentel J.L."/>
            <person name="Miller A.Z."/>
            <person name="Laiz L."/>
            <person name="Saiz-Jimenez C."/>
        </authorList>
    </citation>
    <scope>NUCLEOTIDE SEQUENCE [LARGE SCALE GENOMIC DNA]</scope>
    <source>
        <strain evidence="3 4">1011MAR4D40.2</strain>
    </source>
</reference>
<dbReference type="SUPFAM" id="SSF53850">
    <property type="entry name" value="Periplasmic binding protein-like II"/>
    <property type="match status" value="1"/>
</dbReference>
<evidence type="ECO:0000256" key="1">
    <source>
        <dbReference type="ARBA" id="ARBA00006987"/>
    </source>
</evidence>
<dbReference type="OrthoDB" id="8678477at2"/>
<feature type="chain" id="PRO_5040925328" evidence="2">
    <location>
        <begin position="41"/>
        <end position="338"/>
    </location>
</feature>
<gene>
    <name evidence="3" type="ORF">D3H34_08300</name>
</gene>
<dbReference type="InterPro" id="IPR006311">
    <property type="entry name" value="TAT_signal"/>
</dbReference>
<dbReference type="CDD" id="cd07012">
    <property type="entry name" value="PBP2_Bug_TTT"/>
    <property type="match status" value="1"/>
</dbReference>
<accession>A0A9X8D718</accession>
<evidence type="ECO:0000313" key="4">
    <source>
        <dbReference type="Proteomes" id="UP000265619"/>
    </source>
</evidence>
<dbReference type="PIRSF" id="PIRSF017082">
    <property type="entry name" value="YflP"/>
    <property type="match status" value="1"/>
</dbReference>
<proteinExistence type="inferred from homology"/>
<keyword evidence="2" id="KW-0732">Signal</keyword>
<comment type="caution">
    <text evidence="3">The sequence shown here is derived from an EMBL/GenBank/DDBJ whole genome shotgun (WGS) entry which is preliminary data.</text>
</comment>
<comment type="similarity">
    <text evidence="1">Belongs to the UPF0065 (bug) family.</text>
</comment>
<name>A0A9X8D718_9BURK</name>
<dbReference type="EMBL" id="QXMN01000006">
    <property type="protein sequence ID" value="RIX82836.1"/>
    <property type="molecule type" value="Genomic_DNA"/>
</dbReference>
<dbReference type="RefSeq" id="WP_119552970.1">
    <property type="nucleotide sequence ID" value="NZ_QXMN01000006.1"/>
</dbReference>
<feature type="signal peptide" evidence="2">
    <location>
        <begin position="1"/>
        <end position="40"/>
    </location>
</feature>
<dbReference type="InterPro" id="IPR042100">
    <property type="entry name" value="Bug_dom1"/>
</dbReference>
<keyword evidence="4" id="KW-1185">Reference proteome</keyword>
<evidence type="ECO:0000313" key="3">
    <source>
        <dbReference type="EMBL" id="RIX82836.1"/>
    </source>
</evidence>
<evidence type="ECO:0000256" key="2">
    <source>
        <dbReference type="SAM" id="SignalP"/>
    </source>
</evidence>
<sequence>MTTTSSTPSSSSSFSARRRLTLAAACATLALGLSAPTAQAQATYPAKPVKFLVNFPAGGPIDILARALGDALQKGLKQPFVVDNRPGAGGNIGADAVAKSPADGYTVLLGIDTTFTINPHLYASMPFAAKDLKPLMILGSSGLSFTTAATAKAKTLPEFIAQAKVEPATFSSAGNGSPGHIAAEIFANATGAKIVHVPYKGNAPAVMALLGNEVQAGIIATPGVLPQVQSGKLRALAVTGRQRSPLLPEVPAVGELGLKDLEFEVLYLAMVPAATPEPVMQTLRQALHKAMALPEIKARLASLDTVALAETDAAATTRLATAQARYGRIVKSTGMKVD</sequence>
<dbReference type="PANTHER" id="PTHR42928:SF5">
    <property type="entry name" value="BLR1237 PROTEIN"/>
    <property type="match status" value="1"/>
</dbReference>